<evidence type="ECO:0000256" key="10">
    <source>
        <dbReference type="ARBA" id="ARBA00022737"/>
    </source>
</evidence>
<evidence type="ECO:0000256" key="9">
    <source>
        <dbReference type="ARBA" id="ARBA00022723"/>
    </source>
</evidence>
<feature type="binding site" description="covalent" evidence="18">
    <location>
        <position position="174"/>
    </location>
    <ligand>
        <name>heme c</name>
        <dbReference type="ChEBI" id="CHEBI:61717"/>
        <label>2</label>
    </ligand>
</feature>
<dbReference type="Pfam" id="PF13442">
    <property type="entry name" value="Cytochrome_CBB3"/>
    <property type="match status" value="1"/>
</dbReference>
<organism evidence="21 22">
    <name type="scientific">Marmoricola endophyticus</name>
    <dbReference type="NCBI Taxonomy" id="2040280"/>
    <lineage>
        <taxon>Bacteria</taxon>
        <taxon>Bacillati</taxon>
        <taxon>Actinomycetota</taxon>
        <taxon>Actinomycetes</taxon>
        <taxon>Propionibacteriales</taxon>
        <taxon>Nocardioidaceae</taxon>
        <taxon>Marmoricola</taxon>
    </lineage>
</organism>
<protein>
    <recommendedName>
        <fullName evidence="3 17">Cytochrome bc1 complex cytochrome c subunit</fullName>
        <ecNumber evidence="2 17">7.1.1.8</ecNumber>
    </recommendedName>
</protein>
<evidence type="ECO:0000256" key="11">
    <source>
        <dbReference type="ARBA" id="ARBA00022967"/>
    </source>
</evidence>
<feature type="binding site" description="covalent" evidence="18">
    <location>
        <position position="73"/>
    </location>
    <ligand>
        <name>heme c</name>
        <dbReference type="ChEBI" id="CHEBI:61717"/>
        <label>1</label>
    </ligand>
</feature>
<dbReference type="Gene3D" id="1.10.760.10">
    <property type="entry name" value="Cytochrome c-like domain"/>
    <property type="match status" value="2"/>
</dbReference>
<evidence type="ECO:0000256" key="12">
    <source>
        <dbReference type="ARBA" id="ARBA00022982"/>
    </source>
</evidence>
<dbReference type="Proteomes" id="UP000649179">
    <property type="component" value="Unassembled WGS sequence"/>
</dbReference>
<comment type="caution">
    <text evidence="17">Lacks conserved residue(s) required for the propagation of feature annotation.</text>
</comment>
<dbReference type="PROSITE" id="PS51007">
    <property type="entry name" value="CYTC"/>
    <property type="match status" value="2"/>
</dbReference>
<evidence type="ECO:0000256" key="6">
    <source>
        <dbReference type="ARBA" id="ARBA00022617"/>
    </source>
</evidence>
<evidence type="ECO:0000256" key="19">
    <source>
        <dbReference type="PIRSR" id="PIRSR000007-51"/>
    </source>
</evidence>
<evidence type="ECO:0000256" key="17">
    <source>
        <dbReference type="PIRNR" id="PIRNR000007"/>
    </source>
</evidence>
<dbReference type="PANTHER" id="PTHR33751">
    <property type="entry name" value="CBB3-TYPE CYTOCHROME C OXIDASE SUBUNIT FIXP"/>
    <property type="match status" value="1"/>
</dbReference>
<keyword evidence="10" id="KW-0677">Repeat</keyword>
<gene>
    <name evidence="21" type="ORF">GCM10011519_01020</name>
</gene>
<feature type="domain" description="Cytochrome c" evidence="20">
    <location>
        <begin position="158"/>
        <end position="236"/>
    </location>
</feature>
<evidence type="ECO:0000256" key="13">
    <source>
        <dbReference type="ARBA" id="ARBA00022989"/>
    </source>
</evidence>
<name>A0A917EY71_9ACTN</name>
<keyword evidence="6 17" id="KW-0349">Heme</keyword>
<dbReference type="InterPro" id="IPR009056">
    <property type="entry name" value="Cyt_c-like_dom"/>
</dbReference>
<comment type="subcellular location">
    <subcellularLocation>
        <location evidence="1 17">Cell membrane</location>
        <topology evidence="1 17">Multi-pass membrane protein</topology>
    </subcellularLocation>
</comment>
<feature type="domain" description="Cytochrome c" evidence="20">
    <location>
        <begin position="57"/>
        <end position="142"/>
    </location>
</feature>
<dbReference type="AlphaFoldDB" id="A0A917EY71"/>
<comment type="caution">
    <text evidence="21">The sequence shown here is derived from an EMBL/GenBank/DDBJ whole genome shotgun (WGS) entry which is preliminary data.</text>
</comment>
<keyword evidence="11 17" id="KW-1278">Translocase</keyword>
<dbReference type="SUPFAM" id="SSF46626">
    <property type="entry name" value="Cytochrome c"/>
    <property type="match status" value="2"/>
</dbReference>
<keyword evidence="5 17" id="KW-1003">Cell membrane</keyword>
<keyword evidence="8 17" id="KW-0812">Transmembrane</keyword>
<dbReference type="EC" id="7.1.1.8" evidence="2 17"/>
<keyword evidence="22" id="KW-1185">Reference proteome</keyword>
<evidence type="ECO:0000256" key="1">
    <source>
        <dbReference type="ARBA" id="ARBA00004651"/>
    </source>
</evidence>
<reference evidence="21" key="1">
    <citation type="journal article" date="2014" name="Int. J. Syst. Evol. Microbiol.">
        <title>Complete genome sequence of Corynebacterium casei LMG S-19264T (=DSM 44701T), isolated from a smear-ripened cheese.</title>
        <authorList>
            <consortium name="US DOE Joint Genome Institute (JGI-PGF)"/>
            <person name="Walter F."/>
            <person name="Albersmeier A."/>
            <person name="Kalinowski J."/>
            <person name="Ruckert C."/>
        </authorList>
    </citation>
    <scope>NUCLEOTIDE SEQUENCE</scope>
    <source>
        <strain evidence="21">CGMCC 1.16067</strain>
    </source>
</reference>
<evidence type="ECO:0000256" key="15">
    <source>
        <dbReference type="ARBA" id="ARBA00023136"/>
    </source>
</evidence>
<dbReference type="InterPro" id="IPR050597">
    <property type="entry name" value="Cytochrome_c_Oxidase_Subunit"/>
</dbReference>
<keyword evidence="13 17" id="KW-1133">Transmembrane helix</keyword>
<evidence type="ECO:0000256" key="3">
    <source>
        <dbReference type="ARBA" id="ARBA00017819"/>
    </source>
</evidence>
<feature type="transmembrane region" description="Helical" evidence="17">
    <location>
        <begin position="256"/>
        <end position="275"/>
    </location>
</feature>
<evidence type="ECO:0000313" key="21">
    <source>
        <dbReference type="EMBL" id="GGF31457.1"/>
    </source>
</evidence>
<dbReference type="GO" id="GO:0020037">
    <property type="term" value="F:heme binding"/>
    <property type="evidence" value="ECO:0007669"/>
    <property type="project" value="UniProtKB-UniRule"/>
</dbReference>
<dbReference type="InterPro" id="IPR009152">
    <property type="entry name" value="bc1_cytC-su"/>
</dbReference>
<keyword evidence="12 17" id="KW-0249">Electron transport</keyword>
<evidence type="ECO:0000256" key="7">
    <source>
        <dbReference type="ARBA" id="ARBA00022660"/>
    </source>
</evidence>
<comment type="subunit">
    <text evidence="17">The cytochrome bc1 complex is composed of a cytochrome b (QcrB), the Rieske iron-sulfur protein (QcrA) and a diheme cytochrome c (QcrC) subunit.</text>
</comment>
<dbReference type="GO" id="GO:0005506">
    <property type="term" value="F:iron ion binding"/>
    <property type="evidence" value="ECO:0007669"/>
    <property type="project" value="UniProtKB-UniRule"/>
</dbReference>
<comment type="PTM">
    <text evidence="18">Binds 2 heme c groups covalently per subunit.</text>
</comment>
<dbReference type="GO" id="GO:0005886">
    <property type="term" value="C:plasma membrane"/>
    <property type="evidence" value="ECO:0007669"/>
    <property type="project" value="UniProtKB-SubCell"/>
</dbReference>
<evidence type="ECO:0000256" key="18">
    <source>
        <dbReference type="PIRSR" id="PIRSR000007-50"/>
    </source>
</evidence>
<evidence type="ECO:0000256" key="2">
    <source>
        <dbReference type="ARBA" id="ARBA00012951"/>
    </source>
</evidence>
<keyword evidence="9 17" id="KW-0479">Metal-binding</keyword>
<keyword evidence="15 17" id="KW-0472">Membrane</keyword>
<evidence type="ECO:0000259" key="20">
    <source>
        <dbReference type="PROSITE" id="PS51007"/>
    </source>
</evidence>
<reference evidence="21" key="2">
    <citation type="submission" date="2020-09" db="EMBL/GenBank/DDBJ databases">
        <authorList>
            <person name="Sun Q."/>
            <person name="Zhou Y."/>
        </authorList>
    </citation>
    <scope>NUCLEOTIDE SEQUENCE</scope>
    <source>
        <strain evidence="21">CGMCC 1.16067</strain>
    </source>
</reference>
<evidence type="ECO:0000256" key="8">
    <source>
        <dbReference type="ARBA" id="ARBA00022692"/>
    </source>
</evidence>
<dbReference type="PANTHER" id="PTHR33751:SF13">
    <property type="entry name" value="CYTOCHROME BC1 COMPLEX CYTOCHROME C SUBUNIT"/>
    <property type="match status" value="1"/>
</dbReference>
<evidence type="ECO:0000313" key="22">
    <source>
        <dbReference type="Proteomes" id="UP000649179"/>
    </source>
</evidence>
<keyword evidence="4 17" id="KW-0813">Transport</keyword>
<feature type="binding site" description="covalent" evidence="18">
    <location>
        <position position="70"/>
    </location>
    <ligand>
        <name>heme c</name>
        <dbReference type="ChEBI" id="CHEBI:61717"/>
        <label>1</label>
    </ligand>
</feature>
<feature type="binding site" description="axial binding residue" evidence="19">
    <location>
        <position position="74"/>
    </location>
    <ligand>
        <name>heme c</name>
        <dbReference type="ChEBI" id="CHEBI:61717"/>
        <label>1</label>
    </ligand>
    <ligandPart>
        <name>Fe</name>
        <dbReference type="ChEBI" id="CHEBI:18248"/>
    </ligandPart>
</feature>
<evidence type="ECO:0000256" key="5">
    <source>
        <dbReference type="ARBA" id="ARBA00022475"/>
    </source>
</evidence>
<dbReference type="PIRSF" id="PIRSF000007">
    <property type="entry name" value="Ubiq_cycred_cyc"/>
    <property type="match status" value="1"/>
</dbReference>
<feature type="binding site" description="axial binding residue" evidence="19">
    <location>
        <position position="175"/>
    </location>
    <ligand>
        <name>heme c</name>
        <dbReference type="ChEBI" id="CHEBI:61717"/>
        <label>2</label>
    </ligand>
    <ligandPart>
        <name>Fe</name>
        <dbReference type="ChEBI" id="CHEBI:18248"/>
    </ligandPart>
</feature>
<dbReference type="InterPro" id="IPR036909">
    <property type="entry name" value="Cyt_c-like_dom_sf"/>
</dbReference>
<dbReference type="Pfam" id="PF00034">
    <property type="entry name" value="Cytochrom_C"/>
    <property type="match status" value="1"/>
</dbReference>
<keyword evidence="14 17" id="KW-0408">Iron</keyword>
<keyword evidence="7 17" id="KW-0679">Respiratory chain</keyword>
<evidence type="ECO:0000256" key="16">
    <source>
        <dbReference type="ARBA" id="ARBA00029351"/>
    </source>
</evidence>
<evidence type="ECO:0000256" key="4">
    <source>
        <dbReference type="ARBA" id="ARBA00022448"/>
    </source>
</evidence>
<dbReference type="EMBL" id="BMKQ01000001">
    <property type="protein sequence ID" value="GGF31457.1"/>
    <property type="molecule type" value="Genomic_DNA"/>
</dbReference>
<feature type="binding site" description="covalent" evidence="18">
    <location>
        <position position="171"/>
    </location>
    <ligand>
        <name>heme c</name>
        <dbReference type="ChEBI" id="CHEBI:61717"/>
        <label>2</label>
    </ligand>
</feature>
<proteinExistence type="predicted"/>
<comment type="catalytic activity">
    <reaction evidence="16 17">
        <text>a quinol + 2 Fe(III)-[cytochrome c](out) = a quinone + 2 Fe(II)-[cytochrome c](out) + 2 H(+)(out)</text>
        <dbReference type="Rhea" id="RHEA:11484"/>
        <dbReference type="Rhea" id="RHEA-COMP:10350"/>
        <dbReference type="Rhea" id="RHEA-COMP:14399"/>
        <dbReference type="ChEBI" id="CHEBI:15378"/>
        <dbReference type="ChEBI" id="CHEBI:24646"/>
        <dbReference type="ChEBI" id="CHEBI:29033"/>
        <dbReference type="ChEBI" id="CHEBI:29034"/>
        <dbReference type="ChEBI" id="CHEBI:132124"/>
        <dbReference type="EC" id="7.1.1.8"/>
    </reaction>
</comment>
<accession>A0A917EY71</accession>
<sequence length="289" mass="30149">MRLLSQTTRRLAGGLSRHRRRKLAGPAVLLIALMLTGGLFALFSPAQAETKKANDADDVAAGRALFLVGCSSCHGANGEGIATKRGNNYGPPLVGVGAAAVDFQVGTGRMPLAGPTVQAPRKKVSYTKEEIQQLGAYVQSLGPGPAVPESEEYDPNEGDVSRGGAIFRTNCTACHNFAGAGGALPGGKYAPKLTDVSSKHIFEALLTGPQQMPVFSNDVLTPADKRDVISYLRQNDDAPKYGGFSMGTLGPVSEGMFAWLVGIGVLVGFAVWIAAHTARAKKAVKGGQQ</sequence>
<dbReference type="GO" id="GO:0008121">
    <property type="term" value="F:quinol-cytochrome-c reductase activity"/>
    <property type="evidence" value="ECO:0007669"/>
    <property type="project" value="UniProtKB-UniRule"/>
</dbReference>
<evidence type="ECO:0000256" key="14">
    <source>
        <dbReference type="ARBA" id="ARBA00023004"/>
    </source>
</evidence>